<keyword evidence="3" id="KW-1185">Reference proteome</keyword>
<dbReference type="Proteomes" id="UP001465755">
    <property type="component" value="Unassembled WGS sequence"/>
</dbReference>
<feature type="compositionally biased region" description="Low complexity" evidence="1">
    <location>
        <begin position="222"/>
        <end position="237"/>
    </location>
</feature>
<comment type="caution">
    <text evidence="2">The sequence shown here is derived from an EMBL/GenBank/DDBJ whole genome shotgun (WGS) entry which is preliminary data.</text>
</comment>
<evidence type="ECO:0000256" key="1">
    <source>
        <dbReference type="SAM" id="MobiDB-lite"/>
    </source>
</evidence>
<accession>A0AAW1NRU0</accession>
<feature type="region of interest" description="Disordered" evidence="1">
    <location>
        <begin position="178"/>
        <end position="237"/>
    </location>
</feature>
<dbReference type="SUPFAM" id="SSF51905">
    <property type="entry name" value="FAD/NAD(P)-binding domain"/>
    <property type="match status" value="1"/>
</dbReference>
<proteinExistence type="predicted"/>
<evidence type="ECO:0008006" key="4">
    <source>
        <dbReference type="Google" id="ProtNLM"/>
    </source>
</evidence>
<evidence type="ECO:0000313" key="3">
    <source>
        <dbReference type="Proteomes" id="UP001465755"/>
    </source>
</evidence>
<dbReference type="PANTHER" id="PTHR32098">
    <property type="entry name" value="LYCOPENE BETA/EPSILON CYCLASE PROTEIN"/>
    <property type="match status" value="1"/>
</dbReference>
<gene>
    <name evidence="2" type="ORF">WJX73_001292</name>
</gene>
<dbReference type="Gene3D" id="3.50.50.60">
    <property type="entry name" value="FAD/NAD(P)-binding domain"/>
    <property type="match status" value="2"/>
</dbReference>
<dbReference type="AlphaFoldDB" id="A0AAW1NRU0"/>
<feature type="region of interest" description="Disordered" evidence="1">
    <location>
        <begin position="587"/>
        <end position="609"/>
    </location>
</feature>
<sequence>MEAYWTAIRKPRQMPPPPVVRVRGRRLKSPVDYDVVVCGGTLGLFLALALQLRGCSVCVVERRRVEGRSQEWNISRHELQVLLDMQLVNAEELKAAIATEYNPARIAFHECFEMWIEDVLNLGIVPRTLLASMKARFLEAGGIIREHTSFNSAEVDNDGVAISLSLGADAEAITAADTNRPLATYPPADDAAPLPRSLRPASHPPPTHGSHDDDSAAAPSNGAGPRGAAQSSGAPAAGKQLEIRARLLVDCMGHWSPIVKQMRGVQRPEGMCLVVGGCTSGFTPTTNRRGDFLRTVTDAEDDMQLMWQAFPAAGGRDRTVYMFAYADADKRRPSIESMLDRYFELLPRVCGMPLDFLSFKRFLFAGLPSYGSSPLRPGFDRVLQVGDASSSSSPISFGGFGTMLRHLPRLTDGISSALQQDRLSRKHLMFLQPYQPSLSVSWLFQRAMSLRPGQLRAPQKRKGASRKGWLAPNHINKLLCCNFQVMQLLGEGVVRRFVQDTCQWGPLSLTMAAMLLRNPLLIMRVVAQVGPRMLFQWFGHYATLTLYAFMARVGPLLRRLPRLGQSWWLARMQEAWTYGAGLDWKGPKQGGAEDQPQRYPPAALQSGST</sequence>
<protein>
    <recommendedName>
        <fullName evidence="4">Lycopene beta cyclase</fullName>
    </recommendedName>
</protein>
<reference evidence="2 3" key="1">
    <citation type="journal article" date="2024" name="Nat. Commun.">
        <title>Phylogenomics reveals the evolutionary origins of lichenization in chlorophyte algae.</title>
        <authorList>
            <person name="Puginier C."/>
            <person name="Libourel C."/>
            <person name="Otte J."/>
            <person name="Skaloud P."/>
            <person name="Haon M."/>
            <person name="Grisel S."/>
            <person name="Petersen M."/>
            <person name="Berrin J.G."/>
            <person name="Delaux P.M."/>
            <person name="Dal Grande F."/>
            <person name="Keller J."/>
        </authorList>
    </citation>
    <scope>NUCLEOTIDE SEQUENCE [LARGE SCALE GENOMIC DNA]</scope>
    <source>
        <strain evidence="2 3">SAG 2036</strain>
    </source>
</reference>
<dbReference type="PANTHER" id="PTHR32098:SF5">
    <property type="entry name" value="LYCOPENE BETA_EPSILON CYCLASE PROTEIN"/>
    <property type="match status" value="1"/>
</dbReference>
<dbReference type="EMBL" id="JALJOQ010000199">
    <property type="protein sequence ID" value="KAK9789952.1"/>
    <property type="molecule type" value="Genomic_DNA"/>
</dbReference>
<dbReference type="InterPro" id="IPR036188">
    <property type="entry name" value="FAD/NAD-bd_sf"/>
</dbReference>
<name>A0AAW1NRU0_9CHLO</name>
<organism evidence="2 3">
    <name type="scientific">Symbiochloris irregularis</name>
    <dbReference type="NCBI Taxonomy" id="706552"/>
    <lineage>
        <taxon>Eukaryota</taxon>
        <taxon>Viridiplantae</taxon>
        <taxon>Chlorophyta</taxon>
        <taxon>core chlorophytes</taxon>
        <taxon>Trebouxiophyceae</taxon>
        <taxon>Trebouxiales</taxon>
        <taxon>Trebouxiaceae</taxon>
        <taxon>Symbiochloris</taxon>
    </lineage>
</organism>
<evidence type="ECO:0000313" key="2">
    <source>
        <dbReference type="EMBL" id="KAK9789952.1"/>
    </source>
</evidence>